<comment type="caution">
    <text evidence="2">The sequence shown here is derived from an EMBL/GenBank/DDBJ whole genome shotgun (WGS) entry which is preliminary data.</text>
</comment>
<reference evidence="2 3" key="1">
    <citation type="journal article" date="2019" name="Commun. Biol.">
        <title>The bagworm genome reveals a unique fibroin gene that provides high tensile strength.</title>
        <authorList>
            <person name="Kono N."/>
            <person name="Nakamura H."/>
            <person name="Ohtoshi R."/>
            <person name="Tomita M."/>
            <person name="Numata K."/>
            <person name="Arakawa K."/>
        </authorList>
    </citation>
    <scope>NUCLEOTIDE SEQUENCE [LARGE SCALE GENOMIC DNA]</scope>
</reference>
<evidence type="ECO:0000313" key="3">
    <source>
        <dbReference type="Proteomes" id="UP000299102"/>
    </source>
</evidence>
<evidence type="ECO:0000256" key="1">
    <source>
        <dbReference type="SAM" id="MobiDB-lite"/>
    </source>
</evidence>
<sequence length="99" mass="10629">MSIRTHAQCAVTSHARTRQCGADGATTATRFPRRRSNFGSKHHSGARGRRASPACAGESAAAVTQPLLSARPAPADDISSRRVPTGLNLVRFRDLRSYL</sequence>
<evidence type="ECO:0000313" key="2">
    <source>
        <dbReference type="EMBL" id="GBP54122.1"/>
    </source>
</evidence>
<keyword evidence="3" id="KW-1185">Reference proteome</keyword>
<protein>
    <submittedName>
        <fullName evidence="2">Uncharacterized protein</fullName>
    </submittedName>
</protein>
<organism evidence="2 3">
    <name type="scientific">Eumeta variegata</name>
    <name type="common">Bagworm moth</name>
    <name type="synonym">Eumeta japonica</name>
    <dbReference type="NCBI Taxonomy" id="151549"/>
    <lineage>
        <taxon>Eukaryota</taxon>
        <taxon>Metazoa</taxon>
        <taxon>Ecdysozoa</taxon>
        <taxon>Arthropoda</taxon>
        <taxon>Hexapoda</taxon>
        <taxon>Insecta</taxon>
        <taxon>Pterygota</taxon>
        <taxon>Neoptera</taxon>
        <taxon>Endopterygota</taxon>
        <taxon>Lepidoptera</taxon>
        <taxon>Glossata</taxon>
        <taxon>Ditrysia</taxon>
        <taxon>Tineoidea</taxon>
        <taxon>Psychidae</taxon>
        <taxon>Oiketicinae</taxon>
        <taxon>Eumeta</taxon>
    </lineage>
</organism>
<proteinExistence type="predicted"/>
<dbReference type="EMBL" id="BGZK01000640">
    <property type="protein sequence ID" value="GBP54122.1"/>
    <property type="molecule type" value="Genomic_DNA"/>
</dbReference>
<dbReference type="Proteomes" id="UP000299102">
    <property type="component" value="Unassembled WGS sequence"/>
</dbReference>
<feature type="region of interest" description="Disordered" evidence="1">
    <location>
        <begin position="1"/>
        <end position="58"/>
    </location>
</feature>
<name>A0A4C1WU24_EUMVA</name>
<accession>A0A4C1WU24</accession>
<feature type="compositionally biased region" description="Basic residues" evidence="1">
    <location>
        <begin position="31"/>
        <end position="50"/>
    </location>
</feature>
<dbReference type="AlphaFoldDB" id="A0A4C1WU24"/>
<gene>
    <name evidence="2" type="ORF">EVAR_46487_1</name>
</gene>